<dbReference type="Pfam" id="PF10899">
    <property type="entry name" value="AbiGi"/>
    <property type="match status" value="1"/>
</dbReference>
<proteinExistence type="predicted"/>
<dbReference type="RefSeq" id="WP_118299733.1">
    <property type="nucleotide sequence ID" value="NZ_JADNOV010000017.1"/>
</dbReference>
<name>A0A414WS37_BACOV</name>
<sequence length="253" mass="30240">MSVLSANTLFHFTKSKENLTSILKSNFRPNYCNERAYFTDEYPNWNIPMVCFCDIPLSQIKEHTSWYGEYAIGITKKWAIQNNVNPILYINDNIELINTLKENLKFLLDLRDKENCINSNIQPYITNLFYQCAYIKPYEGEQYNHKQKQVKTKRFYDEREWRYIPSRAKFSEPNSMFRFGNDSFIKGGFNSYITDDLGLSFEPKYINYIIVSKEKEILEIKREIEMIKGEYSRNDVELLTTRIISMERIKEDF</sequence>
<protein>
    <submittedName>
        <fullName evidence="1">Uncharacterized protein</fullName>
    </submittedName>
</protein>
<dbReference type="Proteomes" id="UP000283329">
    <property type="component" value="Unassembled WGS sequence"/>
</dbReference>
<comment type="caution">
    <text evidence="1">The sequence shown here is derived from an EMBL/GenBank/DDBJ whole genome shotgun (WGS) entry which is preliminary data.</text>
</comment>
<reference evidence="1 2" key="1">
    <citation type="submission" date="2018-08" db="EMBL/GenBank/DDBJ databases">
        <title>A genome reference for cultivated species of the human gut microbiota.</title>
        <authorList>
            <person name="Zou Y."/>
            <person name="Xue W."/>
            <person name="Luo G."/>
        </authorList>
    </citation>
    <scope>NUCLEOTIDE SEQUENCE [LARGE SCALE GENOMIC DNA]</scope>
    <source>
        <strain evidence="1 2">AM17-48</strain>
    </source>
</reference>
<gene>
    <name evidence="1" type="ORF">DW206_22545</name>
</gene>
<dbReference type="AlphaFoldDB" id="A0A414WS37"/>
<evidence type="ECO:0000313" key="1">
    <source>
        <dbReference type="EMBL" id="RHH40342.1"/>
    </source>
</evidence>
<evidence type="ECO:0000313" key="2">
    <source>
        <dbReference type="Proteomes" id="UP000283329"/>
    </source>
</evidence>
<accession>A0A414WS37</accession>
<organism evidence="1 2">
    <name type="scientific">Bacteroides ovatus</name>
    <dbReference type="NCBI Taxonomy" id="28116"/>
    <lineage>
        <taxon>Bacteria</taxon>
        <taxon>Pseudomonadati</taxon>
        <taxon>Bacteroidota</taxon>
        <taxon>Bacteroidia</taxon>
        <taxon>Bacteroidales</taxon>
        <taxon>Bacteroidaceae</taxon>
        <taxon>Bacteroides</taxon>
    </lineage>
</organism>
<dbReference type="EMBL" id="QRJR01000034">
    <property type="protein sequence ID" value="RHH40342.1"/>
    <property type="molecule type" value="Genomic_DNA"/>
</dbReference>
<dbReference type="InterPro" id="IPR021223">
    <property type="entry name" value="AbiGi"/>
</dbReference>